<dbReference type="Pfam" id="PF14765">
    <property type="entry name" value="PS-DH"/>
    <property type="match status" value="1"/>
</dbReference>
<organism evidence="14 15">
    <name type="scientific">Streptomyces aurantiogriseus</name>
    <dbReference type="NCBI Taxonomy" id="66870"/>
    <lineage>
        <taxon>Bacteria</taxon>
        <taxon>Bacillati</taxon>
        <taxon>Actinomycetota</taxon>
        <taxon>Actinomycetes</taxon>
        <taxon>Kitasatosporales</taxon>
        <taxon>Streptomycetaceae</taxon>
        <taxon>Streptomyces</taxon>
    </lineage>
</organism>
<dbReference type="InterPro" id="IPR014043">
    <property type="entry name" value="Acyl_transferase_dom"/>
</dbReference>
<feature type="compositionally biased region" description="Low complexity" evidence="10">
    <location>
        <begin position="2029"/>
        <end position="2038"/>
    </location>
</feature>
<dbReference type="InterPro" id="IPR055123">
    <property type="entry name" value="SpnB-like_Rossmann"/>
</dbReference>
<sequence>MASTSHRQVVEALRAALKDNERLKAANSRLERREHEPIAIVGMACRFPGGVASPQDLWRLVTDEVDAIGPFPADRGWDLAALYDPDPDTPHTSYVKEGGFLHDAARFDAEFFGISPREALAIDPQQRLLLETAWEVFEHAGIPPLSLRGSRTGVFVGAMYGDHLSRLTPAPPELEGFLTTGGAGSVASGRLAYTFGLEGPAVTLDTACSSSLVTLHLAGAALRRGECSLAVAGGATVMATPLPFVEFSRQRGLAPDGRCKAFSASANGTGWSEGVGLVLVERLSDARRLGHPVLAVMRGSAVNQDGASNGLTAPNGPAQERLIRQALADAGLSAADVDAVEAHGTGTTLGDPIEAAALMATYGRERSAADPLRLGSLKANIGHTQAAAGVAGIIKMTMALRHGVLPRTLHADEPTPHVDWAEGTVALLNKTIPWPEHDRPRRAAVSSFGISGTNAHIILEEGDTPATGRAGGRGYAPRTGDGSGAAITADGGGSGAAPLPVVPCLLSARGEAALRAQADRLHRHLSGVPDADPADVGVALATTRSHLPHRAVLFAADRQGLLDGVRALADGAPPADLVRGTAAEGRTAFLFAGQGAQQPGMGRALYAAFPVYAQAFDAVCAVVDPRMERPLKDVVFAAPDTPDAALLDRTGYTQPALFACQTALHRLLDSWGVRPDAVLGHSVGALAAAHAAGVLSLEEGARLAVERGRLMQRLPSGGAMVALRASAREAGALLTGYEDRVALAAVNGPAATVLSGDHAALAACVAPFEAAGGRVTWLRVSHAFHSPLMDPALDHLRAVAGELTHRDPRVTFVSDLTGRPADPGELADPDYWVRHARRTVRFEDGVRSLAELGCTRFLELGPAGDLTALADGCLAESGTRGRRALIPALRRREPEPRALLTAVARLHAEGGDVDWPAVFTGRGAHRVELPTYAFQHRTYWADAPSAAADVRGAGLARSGHPVLTAVAEVPEPEGLLLTGRLSRAALPWLDGHRVAGRVLVPGTALLDLVAHAARTANAGAVEELVLQAPLAVAEDAEVEVRVFLAAADADGRCAVTVHSRRAADERSGPWTRHAHGTVAPAVAREAADLTAWPPPGAEPVPVTPDDLYADLAARGLDYGAVFRGAGAMWRRGAELFAEVALPADVPHAPAGHVLHPALLDAALHPIALAGLPGTAPGDGGMVPYAWSGVRLTGTAASALRVRLAPAGDRAVSLDLADASGRPVASIGSLALRPLPADGQGGDGSDGLLRPSWEALPGLPPVPERGRWAVAGDADEVWEAPPGIELAPFSAESAEDTAPDVVLLPCPADPASDPQAVRDTLERVLDAVRRVVRTDGPAGTRVVAVTRGAVAVDGEQPAGALAHRAVWGMLRSAQAEHPDRVVLLDTDGTPASRRALARAVASGEPQLALRGGAAHRPCLTAEDPDGTLRPPAGTPYWHLDYVGKETFARLSLRPWPQAGAPLADGQVRVRMRAAGLNFRDVLLSLGVIPPSVDGHAADAGQGGEGAGVVVEVGPGVTDLRPGDRVMGLFYGIGPFSVTDRRYVCPIPDGLTFREAAAIPVTYLTAYHGLVDLAGLRAGESVLVHAGAGGVGTAALQIARHLGATVYATASPAKWEALRAAGLPDERIASSRTLDFERRFGEETGGAGVDVVLNSLAGEFADASLRLLPRGGRFLEMGKTDRRDPAEVARRHPGVDYRAYDVRDPGPERLQEILLELRDLFERGTLTPPPVAVWDVRRALDAFRYLGEARHVGKVVLDLPDEEVWDPDRAVLITGGLGWLGRLTARHLVTAHGVRQLVLLGRGAPGDEAAADLAGLRAHGAEIRTVACDAADREQLSAVLDALAGDGVRVGGVVHAAGVLDDGLFGSLTPDRLDRVLRPKVDAAVHLHELTRRLGVTAFVVFSSLAGTLGSPGQAAYAAGNAFLDGLVEYRRSVGLPGVSVVWGLWEGTGGMGAGLSEADVARMGRAGVAPLTAGQGLTLLDAAVRRDLPVAVAVRWTVGGLPAQRAAGSGGAPSVQRAAGAGGGARSEGRSPAAGAATPPAVAGGSLLDVVRAEVAAVLGHASAAVVDPEVPFDQVGFDSLTAVELRNRLATATGVRLPATFIFDWPTPADLADHLRAETATAPGADAAGAGAPGPAEREPNADGSAAAAALGTGRTDRAPAAGSAPPAGAVSAMLGEIARLEAAVTGRSLDEAERAVVRDRLRGLLTHLSPTTEDETAWT</sequence>
<evidence type="ECO:0000256" key="5">
    <source>
        <dbReference type="ARBA" id="ARBA00022679"/>
    </source>
</evidence>
<dbReference type="Gene3D" id="3.90.180.10">
    <property type="entry name" value="Medium-chain alcohol dehydrogenases, catalytic domain"/>
    <property type="match status" value="1"/>
</dbReference>
<feature type="domain" description="Carrier" evidence="11">
    <location>
        <begin position="2044"/>
        <end position="2119"/>
    </location>
</feature>
<evidence type="ECO:0000313" key="15">
    <source>
        <dbReference type="Proteomes" id="UP000658320"/>
    </source>
</evidence>
<dbReference type="PROSITE" id="PS52004">
    <property type="entry name" value="KS3_2"/>
    <property type="match status" value="1"/>
</dbReference>
<feature type="active site" description="Proton acceptor; for dehydratase activity" evidence="9">
    <location>
        <position position="992"/>
    </location>
</feature>
<gene>
    <name evidence="14" type="primary">pks15/1</name>
    <name evidence="14" type="ORF">GCM10010251_95740</name>
</gene>
<keyword evidence="8" id="KW-0012">Acyltransferase</keyword>
<dbReference type="InterPro" id="IPR020807">
    <property type="entry name" value="PKS_DH"/>
</dbReference>
<dbReference type="InterPro" id="IPR036291">
    <property type="entry name" value="NAD(P)-bd_dom_sf"/>
</dbReference>
<dbReference type="Pfam" id="PF13602">
    <property type="entry name" value="ADH_zinc_N_2"/>
    <property type="match status" value="1"/>
</dbReference>
<dbReference type="InterPro" id="IPR013968">
    <property type="entry name" value="PKS_KR"/>
</dbReference>
<name>A0A918FPH4_9ACTN</name>
<dbReference type="Gene3D" id="1.10.1200.10">
    <property type="entry name" value="ACP-like"/>
    <property type="match status" value="1"/>
</dbReference>
<dbReference type="InterPro" id="IPR016036">
    <property type="entry name" value="Malonyl_transacylase_ACP-bd"/>
</dbReference>
<dbReference type="Pfam" id="PF08240">
    <property type="entry name" value="ADH_N"/>
    <property type="match status" value="1"/>
</dbReference>
<evidence type="ECO:0000259" key="12">
    <source>
        <dbReference type="PROSITE" id="PS52004"/>
    </source>
</evidence>
<dbReference type="SMART" id="SM01294">
    <property type="entry name" value="PKS_PP_betabranch"/>
    <property type="match status" value="1"/>
</dbReference>
<dbReference type="SUPFAM" id="SSF47336">
    <property type="entry name" value="ACP-like"/>
    <property type="match status" value="1"/>
</dbReference>
<dbReference type="InterPro" id="IPR016035">
    <property type="entry name" value="Acyl_Trfase/lysoPLipase"/>
</dbReference>
<dbReference type="PROSITE" id="PS00606">
    <property type="entry name" value="KS3_1"/>
    <property type="match status" value="1"/>
</dbReference>
<dbReference type="PANTHER" id="PTHR43775:SF51">
    <property type="entry name" value="INACTIVE PHENOLPHTHIOCEROL SYNTHESIS POLYKETIDE SYNTHASE TYPE I PKS1-RELATED"/>
    <property type="match status" value="1"/>
</dbReference>
<dbReference type="InterPro" id="IPR050091">
    <property type="entry name" value="PKS_NRPS_Biosynth_Enz"/>
</dbReference>
<dbReference type="PROSITE" id="PS00012">
    <property type="entry name" value="PHOSPHOPANTETHEINE"/>
    <property type="match status" value="1"/>
</dbReference>
<dbReference type="SMART" id="SM00826">
    <property type="entry name" value="PKS_DH"/>
    <property type="match status" value="1"/>
</dbReference>
<dbReference type="GO" id="GO:0004312">
    <property type="term" value="F:fatty acid synthase activity"/>
    <property type="evidence" value="ECO:0007669"/>
    <property type="project" value="TreeGrafter"/>
</dbReference>
<dbReference type="InterPro" id="IPR036736">
    <property type="entry name" value="ACP-like_sf"/>
</dbReference>
<evidence type="ECO:0000256" key="4">
    <source>
        <dbReference type="ARBA" id="ARBA00022553"/>
    </source>
</evidence>
<dbReference type="InterPro" id="IPR018201">
    <property type="entry name" value="Ketoacyl_synth_AS"/>
</dbReference>
<dbReference type="Pfam" id="PF22953">
    <property type="entry name" value="SpnB_Rossmann"/>
    <property type="match status" value="1"/>
</dbReference>
<dbReference type="CDD" id="cd08956">
    <property type="entry name" value="KR_3_FAS_SDR_x"/>
    <property type="match status" value="1"/>
</dbReference>
<dbReference type="CDD" id="cd05195">
    <property type="entry name" value="enoyl_red"/>
    <property type="match status" value="1"/>
</dbReference>
<dbReference type="InterPro" id="IPR014031">
    <property type="entry name" value="Ketoacyl_synth_C"/>
</dbReference>
<evidence type="ECO:0000259" key="13">
    <source>
        <dbReference type="PROSITE" id="PS52019"/>
    </source>
</evidence>
<evidence type="ECO:0000256" key="8">
    <source>
        <dbReference type="ARBA" id="ARBA00023315"/>
    </source>
</evidence>
<dbReference type="Gene3D" id="3.40.50.11460">
    <property type="match status" value="1"/>
</dbReference>
<dbReference type="CDD" id="cd00833">
    <property type="entry name" value="PKS"/>
    <property type="match status" value="1"/>
</dbReference>
<dbReference type="Gene3D" id="3.10.129.110">
    <property type="entry name" value="Polyketide synthase dehydratase"/>
    <property type="match status" value="1"/>
</dbReference>
<keyword evidence="5" id="KW-0808">Transferase</keyword>
<keyword evidence="3" id="KW-0596">Phosphopantetheine</keyword>
<dbReference type="InterPro" id="IPR042104">
    <property type="entry name" value="PKS_dehydratase_sf"/>
</dbReference>
<dbReference type="InterPro" id="IPR049900">
    <property type="entry name" value="PKS_mFAS_DH"/>
</dbReference>
<feature type="region of interest" description="Disordered" evidence="10">
    <location>
        <begin position="2123"/>
        <end position="2169"/>
    </location>
</feature>
<reference evidence="14" key="2">
    <citation type="submission" date="2020-09" db="EMBL/GenBank/DDBJ databases">
        <authorList>
            <person name="Sun Q."/>
            <person name="Ohkuma M."/>
        </authorList>
    </citation>
    <scope>NUCLEOTIDE SEQUENCE</scope>
    <source>
        <strain evidence="14">JCM 4346</strain>
    </source>
</reference>
<dbReference type="InterPro" id="IPR015083">
    <property type="entry name" value="NorB/c/GfsB-D-like_docking"/>
</dbReference>
<dbReference type="GO" id="GO:0033068">
    <property type="term" value="P:macrolide biosynthetic process"/>
    <property type="evidence" value="ECO:0007669"/>
    <property type="project" value="UniProtKB-ARBA"/>
</dbReference>
<dbReference type="GO" id="GO:0006633">
    <property type="term" value="P:fatty acid biosynthetic process"/>
    <property type="evidence" value="ECO:0007669"/>
    <property type="project" value="InterPro"/>
</dbReference>
<feature type="region of interest" description="N-terminal hotdog fold" evidence="9">
    <location>
        <begin position="960"/>
        <end position="1085"/>
    </location>
</feature>
<dbReference type="Gene3D" id="3.30.70.3290">
    <property type="match status" value="1"/>
</dbReference>
<evidence type="ECO:0000256" key="3">
    <source>
        <dbReference type="ARBA" id="ARBA00022450"/>
    </source>
</evidence>
<dbReference type="InterPro" id="IPR032821">
    <property type="entry name" value="PKS_assoc"/>
</dbReference>
<dbReference type="InterPro" id="IPR020806">
    <property type="entry name" value="PKS_PP-bd"/>
</dbReference>
<dbReference type="SUPFAM" id="SSF50129">
    <property type="entry name" value="GroES-like"/>
    <property type="match status" value="1"/>
</dbReference>
<keyword evidence="4" id="KW-0597">Phosphoprotein</keyword>
<dbReference type="Gene3D" id="3.40.47.10">
    <property type="match status" value="1"/>
</dbReference>
<feature type="region of interest" description="C-terminal hotdog fold" evidence="9">
    <location>
        <begin position="1099"/>
        <end position="1240"/>
    </location>
</feature>
<dbReference type="InterPro" id="IPR057326">
    <property type="entry name" value="KR_dom"/>
</dbReference>
<dbReference type="SMART" id="SM00827">
    <property type="entry name" value="PKS_AT"/>
    <property type="match status" value="1"/>
</dbReference>
<dbReference type="GO" id="GO:0008270">
    <property type="term" value="F:zinc ion binding"/>
    <property type="evidence" value="ECO:0007669"/>
    <property type="project" value="InterPro"/>
</dbReference>
<dbReference type="InterPro" id="IPR002364">
    <property type="entry name" value="Quin_OxRdtase/zeta-crystal_CS"/>
</dbReference>
<dbReference type="GO" id="GO:0016491">
    <property type="term" value="F:oxidoreductase activity"/>
    <property type="evidence" value="ECO:0007669"/>
    <property type="project" value="InterPro"/>
</dbReference>
<dbReference type="InterPro" id="IPR011032">
    <property type="entry name" value="GroES-like_sf"/>
</dbReference>
<dbReference type="PROSITE" id="PS01162">
    <property type="entry name" value="QOR_ZETA_CRYSTAL"/>
    <property type="match status" value="1"/>
</dbReference>
<dbReference type="GO" id="GO:0004315">
    <property type="term" value="F:3-oxoacyl-[acyl-carrier-protein] synthase activity"/>
    <property type="evidence" value="ECO:0007669"/>
    <property type="project" value="InterPro"/>
</dbReference>
<dbReference type="FunFam" id="3.40.50.720:FF:000209">
    <property type="entry name" value="Polyketide synthase Pks12"/>
    <property type="match status" value="1"/>
</dbReference>
<dbReference type="SUPFAM" id="SSF51735">
    <property type="entry name" value="NAD(P)-binding Rossmann-fold domains"/>
    <property type="match status" value="3"/>
</dbReference>
<feature type="region of interest" description="Disordered" evidence="10">
    <location>
        <begin position="2003"/>
        <end position="2038"/>
    </location>
</feature>
<comment type="pathway">
    <text evidence="2">Antibiotic biosynthesis.</text>
</comment>
<dbReference type="InterPro" id="IPR049551">
    <property type="entry name" value="PKS_DH_C"/>
</dbReference>
<dbReference type="SMART" id="SM00822">
    <property type="entry name" value="PKS_KR"/>
    <property type="match status" value="1"/>
</dbReference>
<dbReference type="InterPro" id="IPR009081">
    <property type="entry name" value="PP-bd_ACP"/>
</dbReference>
<evidence type="ECO:0000256" key="2">
    <source>
        <dbReference type="ARBA" id="ARBA00004792"/>
    </source>
</evidence>
<dbReference type="Proteomes" id="UP000658320">
    <property type="component" value="Unassembled WGS sequence"/>
</dbReference>
<dbReference type="Pfam" id="PF00698">
    <property type="entry name" value="Acyl_transf_1"/>
    <property type="match status" value="1"/>
</dbReference>
<evidence type="ECO:0000256" key="10">
    <source>
        <dbReference type="SAM" id="MobiDB-lite"/>
    </source>
</evidence>
<dbReference type="EMBL" id="BMSX01000048">
    <property type="protein sequence ID" value="GGR63950.1"/>
    <property type="molecule type" value="Genomic_DNA"/>
</dbReference>
<dbReference type="InterPro" id="IPR014030">
    <property type="entry name" value="Ketoacyl_synth_N"/>
</dbReference>
<dbReference type="SUPFAM" id="SSF52151">
    <property type="entry name" value="FabD/lysophospholipase-like"/>
    <property type="match status" value="1"/>
</dbReference>
<dbReference type="SUPFAM" id="SSF55048">
    <property type="entry name" value="Probable ACP-binding domain of malonyl-CoA ACP transacylase"/>
    <property type="match status" value="1"/>
</dbReference>
<keyword evidence="7" id="KW-0511">Multifunctional enzyme</keyword>
<evidence type="ECO:0000256" key="9">
    <source>
        <dbReference type="PROSITE-ProRule" id="PRU01363"/>
    </source>
</evidence>
<evidence type="ECO:0000256" key="1">
    <source>
        <dbReference type="ARBA" id="ARBA00001957"/>
    </source>
</evidence>
<keyword evidence="6" id="KW-0045">Antibiotic biosynthesis</keyword>
<evidence type="ECO:0000256" key="6">
    <source>
        <dbReference type="ARBA" id="ARBA00023194"/>
    </source>
</evidence>
<dbReference type="Gene3D" id="3.40.50.720">
    <property type="entry name" value="NAD(P)-binding Rossmann-like Domain"/>
    <property type="match status" value="1"/>
</dbReference>
<reference evidence="14" key="1">
    <citation type="journal article" date="2014" name="Int. J. Syst. Evol. Microbiol.">
        <title>Complete genome sequence of Corynebacterium casei LMG S-19264T (=DSM 44701T), isolated from a smear-ripened cheese.</title>
        <authorList>
            <consortium name="US DOE Joint Genome Institute (JGI-PGF)"/>
            <person name="Walter F."/>
            <person name="Albersmeier A."/>
            <person name="Kalinowski J."/>
            <person name="Ruckert C."/>
        </authorList>
    </citation>
    <scope>NUCLEOTIDE SEQUENCE</scope>
    <source>
        <strain evidence="14">JCM 4346</strain>
    </source>
</reference>
<dbReference type="Pfam" id="PF21089">
    <property type="entry name" value="PKS_DH_N"/>
    <property type="match status" value="1"/>
</dbReference>
<dbReference type="InterPro" id="IPR016039">
    <property type="entry name" value="Thiolase-like"/>
</dbReference>
<dbReference type="FunFam" id="3.40.47.10:FF:000019">
    <property type="entry name" value="Polyketide synthase type I"/>
    <property type="match status" value="1"/>
</dbReference>
<dbReference type="SUPFAM" id="SSF53901">
    <property type="entry name" value="Thiolase-like"/>
    <property type="match status" value="1"/>
</dbReference>
<dbReference type="Pfam" id="PF00550">
    <property type="entry name" value="PP-binding"/>
    <property type="match status" value="1"/>
</dbReference>
<feature type="domain" description="Ketosynthase family 3 (KS3)" evidence="12">
    <location>
        <begin position="35"/>
        <end position="461"/>
    </location>
</feature>
<dbReference type="InterPro" id="IPR049552">
    <property type="entry name" value="PKS_DH_N"/>
</dbReference>
<feature type="domain" description="PKS/mFAS DH" evidence="13">
    <location>
        <begin position="960"/>
        <end position="1240"/>
    </location>
</feature>
<dbReference type="InterPro" id="IPR020841">
    <property type="entry name" value="PKS_Beta-ketoAc_synthase_dom"/>
</dbReference>
<dbReference type="Pfam" id="PF16197">
    <property type="entry name" value="KAsynt_C_assoc"/>
    <property type="match status" value="1"/>
</dbReference>
<evidence type="ECO:0000259" key="11">
    <source>
        <dbReference type="PROSITE" id="PS50075"/>
    </source>
</evidence>
<keyword evidence="15" id="KW-1185">Reference proteome</keyword>
<dbReference type="GO" id="GO:0031177">
    <property type="term" value="F:phosphopantetheine binding"/>
    <property type="evidence" value="ECO:0007669"/>
    <property type="project" value="InterPro"/>
</dbReference>
<feature type="compositionally biased region" description="Low complexity" evidence="10">
    <location>
        <begin position="2142"/>
        <end position="2169"/>
    </location>
</feature>
<dbReference type="PROSITE" id="PS50075">
    <property type="entry name" value="CARRIER"/>
    <property type="match status" value="1"/>
</dbReference>
<dbReference type="PANTHER" id="PTHR43775">
    <property type="entry name" value="FATTY ACID SYNTHASE"/>
    <property type="match status" value="1"/>
</dbReference>
<feature type="active site" description="Proton donor; for dehydratase activity" evidence="9">
    <location>
        <position position="1160"/>
    </location>
</feature>
<feature type="compositionally biased region" description="Low complexity" evidence="10">
    <location>
        <begin position="2123"/>
        <end position="2135"/>
    </location>
</feature>
<accession>A0A918FPH4</accession>
<dbReference type="InterPro" id="IPR001227">
    <property type="entry name" value="Ac_transferase_dom_sf"/>
</dbReference>
<dbReference type="SMART" id="SM00823">
    <property type="entry name" value="PKS_PP"/>
    <property type="match status" value="1"/>
</dbReference>
<dbReference type="SMART" id="SM00829">
    <property type="entry name" value="PKS_ER"/>
    <property type="match status" value="1"/>
</dbReference>
<dbReference type="Pfam" id="PF02801">
    <property type="entry name" value="Ketoacyl-synt_C"/>
    <property type="match status" value="1"/>
</dbReference>
<evidence type="ECO:0000256" key="7">
    <source>
        <dbReference type="ARBA" id="ARBA00023268"/>
    </source>
</evidence>
<dbReference type="Pfam" id="PF00109">
    <property type="entry name" value="ketoacyl-synt"/>
    <property type="match status" value="1"/>
</dbReference>
<dbReference type="InterPro" id="IPR020843">
    <property type="entry name" value="ER"/>
</dbReference>
<dbReference type="Pfam" id="PF08659">
    <property type="entry name" value="KR"/>
    <property type="match status" value="1"/>
</dbReference>
<dbReference type="Pfam" id="PF08990">
    <property type="entry name" value="Docking"/>
    <property type="match status" value="1"/>
</dbReference>
<proteinExistence type="predicted"/>
<evidence type="ECO:0000313" key="14">
    <source>
        <dbReference type="EMBL" id="GGR63950.1"/>
    </source>
</evidence>
<dbReference type="InterPro" id="IPR006162">
    <property type="entry name" value="Ppantetheine_attach_site"/>
</dbReference>
<dbReference type="Gene3D" id="3.40.366.10">
    <property type="entry name" value="Malonyl-Coenzyme A Acyl Carrier Protein, domain 2"/>
    <property type="match status" value="1"/>
</dbReference>
<comment type="caution">
    <text evidence="14">The sequence shown here is derived from an EMBL/GenBank/DDBJ whole genome shotgun (WGS) entry which is preliminary data.</text>
</comment>
<dbReference type="InterPro" id="IPR013154">
    <property type="entry name" value="ADH-like_N"/>
</dbReference>
<comment type="cofactor">
    <cofactor evidence="1">
        <name>pantetheine 4'-phosphate</name>
        <dbReference type="ChEBI" id="CHEBI:47942"/>
    </cofactor>
</comment>
<dbReference type="FunFam" id="1.10.1200.10:FF:000007">
    <property type="entry name" value="Probable polyketide synthase pks17"/>
    <property type="match status" value="1"/>
</dbReference>
<dbReference type="PROSITE" id="PS52019">
    <property type="entry name" value="PKS_MFAS_DH"/>
    <property type="match status" value="1"/>
</dbReference>
<protein>
    <submittedName>
        <fullName evidence="14">Phenolphthiocerol synthesis polyketide synthase type I Pks15/1</fullName>
    </submittedName>
</protein>
<dbReference type="SMART" id="SM00825">
    <property type="entry name" value="PKS_KS"/>
    <property type="match status" value="1"/>
</dbReference>